<evidence type="ECO:0000256" key="1">
    <source>
        <dbReference type="SAM" id="MobiDB-lite"/>
    </source>
</evidence>
<organism evidence="3 4">
    <name type="scientific">Lucilia cuprina</name>
    <name type="common">Green bottle fly</name>
    <name type="synonym">Australian sheep blowfly</name>
    <dbReference type="NCBI Taxonomy" id="7375"/>
    <lineage>
        <taxon>Eukaryota</taxon>
        <taxon>Metazoa</taxon>
        <taxon>Ecdysozoa</taxon>
        <taxon>Arthropoda</taxon>
        <taxon>Hexapoda</taxon>
        <taxon>Insecta</taxon>
        <taxon>Pterygota</taxon>
        <taxon>Neoptera</taxon>
        <taxon>Endopterygota</taxon>
        <taxon>Diptera</taxon>
        <taxon>Brachycera</taxon>
        <taxon>Muscomorpha</taxon>
        <taxon>Oestroidea</taxon>
        <taxon>Calliphoridae</taxon>
        <taxon>Luciliinae</taxon>
        <taxon>Lucilia</taxon>
    </lineage>
</organism>
<feature type="region of interest" description="Disordered" evidence="1">
    <location>
        <begin position="91"/>
        <end position="131"/>
    </location>
</feature>
<dbReference type="OrthoDB" id="10479726at2759"/>
<evidence type="ECO:0000256" key="2">
    <source>
        <dbReference type="SAM" id="SignalP"/>
    </source>
</evidence>
<protein>
    <submittedName>
        <fullName evidence="3">Uncharacterized protein</fullName>
    </submittedName>
</protein>
<accession>A0A0L0C6P0</accession>
<feature type="compositionally biased region" description="Low complexity" evidence="1">
    <location>
        <begin position="92"/>
        <end position="118"/>
    </location>
</feature>
<feature type="signal peptide" evidence="2">
    <location>
        <begin position="1"/>
        <end position="19"/>
    </location>
</feature>
<gene>
    <name evidence="3" type="ORF">FF38_06153</name>
</gene>
<sequence>MKIFLTILLLTIITTKTLSSPIFINKNSNNNNDIAELFNNWQSQEQATSFCNGITTFISNSSKEFIKLLENMTNSFNNMLGLNSLIPESNIKKTSAAPPKTTKSPTSAAATTTTSKTTVEIVDNSEKTTID</sequence>
<dbReference type="AlphaFoldDB" id="A0A0L0C6P0"/>
<feature type="chain" id="PRO_5005535871" evidence="2">
    <location>
        <begin position="20"/>
        <end position="131"/>
    </location>
</feature>
<evidence type="ECO:0000313" key="3">
    <source>
        <dbReference type="EMBL" id="KNC27897.1"/>
    </source>
</evidence>
<dbReference type="Proteomes" id="UP000037069">
    <property type="component" value="Unassembled WGS sequence"/>
</dbReference>
<keyword evidence="2" id="KW-0732">Signal</keyword>
<name>A0A0L0C6P0_LUCCU</name>
<comment type="caution">
    <text evidence="3">The sequence shown here is derived from an EMBL/GenBank/DDBJ whole genome shotgun (WGS) entry which is preliminary data.</text>
</comment>
<dbReference type="EMBL" id="JRES01000835">
    <property type="protein sequence ID" value="KNC27897.1"/>
    <property type="molecule type" value="Genomic_DNA"/>
</dbReference>
<reference evidence="3 4" key="1">
    <citation type="journal article" date="2015" name="Nat. Commun.">
        <title>Lucilia cuprina genome unlocks parasitic fly biology to underpin future interventions.</title>
        <authorList>
            <person name="Anstead C.A."/>
            <person name="Korhonen P.K."/>
            <person name="Young N.D."/>
            <person name="Hall R.S."/>
            <person name="Jex A.R."/>
            <person name="Murali S.C."/>
            <person name="Hughes D.S."/>
            <person name="Lee S.F."/>
            <person name="Perry T."/>
            <person name="Stroehlein A.J."/>
            <person name="Ansell B.R."/>
            <person name="Breugelmans B."/>
            <person name="Hofmann A."/>
            <person name="Qu J."/>
            <person name="Dugan S."/>
            <person name="Lee S.L."/>
            <person name="Chao H."/>
            <person name="Dinh H."/>
            <person name="Han Y."/>
            <person name="Doddapaneni H.V."/>
            <person name="Worley K.C."/>
            <person name="Muzny D.M."/>
            <person name="Ioannidis P."/>
            <person name="Waterhouse R.M."/>
            <person name="Zdobnov E.M."/>
            <person name="James P.J."/>
            <person name="Bagnall N.H."/>
            <person name="Kotze A.C."/>
            <person name="Gibbs R.A."/>
            <person name="Richards S."/>
            <person name="Batterham P."/>
            <person name="Gasser R.B."/>
        </authorList>
    </citation>
    <scope>NUCLEOTIDE SEQUENCE [LARGE SCALE GENOMIC DNA]</scope>
    <source>
        <strain evidence="3 4">LS</strain>
        <tissue evidence="3">Full body</tissue>
    </source>
</reference>
<keyword evidence="4" id="KW-1185">Reference proteome</keyword>
<evidence type="ECO:0000313" key="4">
    <source>
        <dbReference type="Proteomes" id="UP000037069"/>
    </source>
</evidence>
<proteinExistence type="predicted"/>